<dbReference type="SMART" id="SM00387">
    <property type="entry name" value="HATPase_c"/>
    <property type="match status" value="1"/>
</dbReference>
<dbReference type="GO" id="GO:0000155">
    <property type="term" value="F:phosphorelay sensor kinase activity"/>
    <property type="evidence" value="ECO:0007669"/>
    <property type="project" value="InterPro"/>
</dbReference>
<dbReference type="Gene3D" id="3.30.450.40">
    <property type="match status" value="1"/>
</dbReference>
<dbReference type="InterPro" id="IPR004358">
    <property type="entry name" value="Sig_transdc_His_kin-like_C"/>
</dbReference>
<feature type="domain" description="PAC" evidence="10">
    <location>
        <begin position="608"/>
        <end position="660"/>
    </location>
</feature>
<dbReference type="SUPFAM" id="SSF52172">
    <property type="entry name" value="CheY-like"/>
    <property type="match status" value="1"/>
</dbReference>
<dbReference type="SUPFAM" id="SSF47384">
    <property type="entry name" value="Homodimeric domain of signal transducing histidine kinase"/>
    <property type="match status" value="1"/>
</dbReference>
<dbReference type="InterPro" id="IPR005467">
    <property type="entry name" value="His_kinase_dom"/>
</dbReference>
<comment type="caution">
    <text evidence="11">The sequence shown here is derived from an EMBL/GenBank/DDBJ whole genome shotgun (WGS) entry which is preliminary data.</text>
</comment>
<dbReference type="Pfam" id="PF13185">
    <property type="entry name" value="GAF_2"/>
    <property type="match status" value="1"/>
</dbReference>
<evidence type="ECO:0000259" key="7">
    <source>
        <dbReference type="PROSITE" id="PS50109"/>
    </source>
</evidence>
<dbReference type="InterPro" id="IPR011006">
    <property type="entry name" value="CheY-like_superfamily"/>
</dbReference>
<dbReference type="CDD" id="cd18161">
    <property type="entry name" value="REC_hyHK_blue-like"/>
    <property type="match status" value="1"/>
</dbReference>
<dbReference type="PROSITE" id="PS50110">
    <property type="entry name" value="RESPONSE_REGULATORY"/>
    <property type="match status" value="1"/>
</dbReference>
<dbReference type="PROSITE" id="PS50113">
    <property type="entry name" value="PAC"/>
    <property type="match status" value="4"/>
</dbReference>
<evidence type="ECO:0000256" key="4">
    <source>
        <dbReference type="ARBA" id="ARBA00022679"/>
    </source>
</evidence>
<dbReference type="InterPro" id="IPR000700">
    <property type="entry name" value="PAS-assoc_C"/>
</dbReference>
<keyword evidence="12" id="KW-1185">Reference proteome</keyword>
<evidence type="ECO:0000256" key="6">
    <source>
        <dbReference type="PROSITE-ProRule" id="PRU00169"/>
    </source>
</evidence>
<dbReference type="Gene3D" id="3.30.565.10">
    <property type="entry name" value="Histidine kinase-like ATPase, C-terminal domain"/>
    <property type="match status" value="1"/>
</dbReference>
<gene>
    <name evidence="11" type="ORF">A9E74_00806</name>
</gene>
<dbReference type="SUPFAM" id="SSF55874">
    <property type="entry name" value="ATPase domain of HSP90 chaperone/DNA topoisomerase II/histidine kinase"/>
    <property type="match status" value="1"/>
</dbReference>
<dbReference type="SMART" id="SM00448">
    <property type="entry name" value="REC"/>
    <property type="match status" value="1"/>
</dbReference>
<dbReference type="Pfam" id="PF08447">
    <property type="entry name" value="PAS_3"/>
    <property type="match status" value="4"/>
</dbReference>
<evidence type="ECO:0000259" key="10">
    <source>
        <dbReference type="PROSITE" id="PS50113"/>
    </source>
</evidence>
<dbReference type="Proteomes" id="UP000094379">
    <property type="component" value="Unassembled WGS sequence"/>
</dbReference>
<dbReference type="NCBIfam" id="TIGR00229">
    <property type="entry name" value="sensory_box"/>
    <property type="match status" value="4"/>
</dbReference>
<dbReference type="Gene3D" id="3.30.450.20">
    <property type="entry name" value="PAS domain"/>
    <property type="match status" value="5"/>
</dbReference>
<protein>
    <recommendedName>
        <fullName evidence="2">histidine kinase</fullName>
        <ecNumber evidence="2">2.7.13.3</ecNumber>
    </recommendedName>
</protein>
<sequence length="1294" mass="146134">MSNNAGAQDYLLSVLINHQPQAVFIFQDEVLLTANSEALRLIKAQSECDILGLSFSDFFDEPLDNINLTPELSIQSPLTLIGVNQAQRYPATLVLDKSNKLLIILSSQIQPGVAQRWLSSDLDSSSTLIGHWIYNPATTNLWWESQTYEIFAQSAAQFIPSITSMLQLVHPDDKQQVENAFTQAIAQQNKLDICHRVITADGEIRFIRQRATWGSENNELLGTVLDLTDIKQHISHSDYKLRLMDETQRIGHMGSWEFDLLKNKVTWSEQTAELFGMRLAEFDGTIESYQQFILPDDKTNLDLTRSKPNNSGIIEAEYRITRNNDGAIRWLFECGKSIFNASGQEIRRLGMIIDITERKRLELIQRLESSMVEAVASSLALQQIMEQIVLGIEEIIPNTIASILLLDEEGKRLLHGSAPHLPNSYNDAIHGELIGPQTGSCGTAAYLKKPVIVSDIEHDPLWANYYGLALACNLRACWSHPIFDEKQKVIATFAVYHNTIRTPEPEQLDTIERITKIIAIAICKQRDEERIRRSESRFREAFQDAATGVAITTIDGRFLECNQAYCEMLGYSAEELTQLTFQQLTHPDDKKQNQQEISEILLGLHDSCIIEKRYISKSGETVWARLSVTLQRDDHDQPLHLIAITENTTENKLAESKRDEAERSLTQLLKNLPGVAYRCRFDEQWTMIYVSEAFYRLTGYDAEDVIGNQRIDFASIIHPDDRQEMYLQTLNAVEKNQPFQVEYRIIRKDGGVRWFWEQGNGVRDLNGELQTIEGYMTDITLQKLADANIRESEQRFQILSKATNDAIWDWNLITDELWWSDNFETLFGIYAEESKPSFNGWENRVHPDERNRVVNNLKRAVEENQQSWSDNYKFRRHDGSYADVIDRGYVIYNSANEPIRMVGGITDISERLEIEEKLRQSQRLEAVGQLTGGVAHDFNNLLTVIVGNAEIITESLPADSNLRGLSQMVQEAANRGADLIGSLLAFARRQPLDPKNIDANQLLKNFQSLLSRSLGEAIQLEMALEPDIWLAQVDPGQLENALLNLALNAKDAMPSGGRLLIETLNVLLSEDYAAQHDVTAGDYIVIGVSDTGIGIAPENLDKVFEPFYTTKSKDKGTGLGLAMVYGFARQSLGHINIYSERGQGTTIRLYLPRSPVEISTADNPPALPIQPKTGKEHILVVEDDDLVRSYVISQLEFIGYQVISASNGQEAMEIIQSDAHIDLLFTDVVMPGGISGRDLSDKAQRIRPQLKVLFTSGYTENSIVHHGRLDPGVMLLSKPYSRDELSTKIRQALD</sequence>
<dbReference type="PRINTS" id="PR00344">
    <property type="entry name" value="BCTRLSENSOR"/>
</dbReference>
<evidence type="ECO:0000313" key="12">
    <source>
        <dbReference type="Proteomes" id="UP000094379"/>
    </source>
</evidence>
<evidence type="ECO:0000259" key="9">
    <source>
        <dbReference type="PROSITE" id="PS50112"/>
    </source>
</evidence>
<dbReference type="InterPro" id="IPR029016">
    <property type="entry name" value="GAF-like_dom_sf"/>
</dbReference>
<dbReference type="InterPro" id="IPR036890">
    <property type="entry name" value="HATPase_C_sf"/>
</dbReference>
<dbReference type="InterPro" id="IPR001789">
    <property type="entry name" value="Sig_transdc_resp-reg_receiver"/>
</dbReference>
<feature type="domain" description="PAS" evidence="9">
    <location>
        <begin position="534"/>
        <end position="604"/>
    </location>
</feature>
<evidence type="ECO:0000256" key="1">
    <source>
        <dbReference type="ARBA" id="ARBA00000085"/>
    </source>
</evidence>
<feature type="domain" description="Histidine kinase" evidence="7">
    <location>
        <begin position="933"/>
        <end position="1155"/>
    </location>
</feature>
<dbReference type="CDD" id="cd00082">
    <property type="entry name" value="HisKA"/>
    <property type="match status" value="1"/>
</dbReference>
<dbReference type="SMART" id="SM00065">
    <property type="entry name" value="GAF"/>
    <property type="match status" value="1"/>
</dbReference>
<dbReference type="EC" id="2.7.13.3" evidence="2"/>
<organism evidence="11 12">
    <name type="scientific">Methylophaga muralis</name>
    <dbReference type="NCBI Taxonomy" id="291169"/>
    <lineage>
        <taxon>Bacteria</taxon>
        <taxon>Pseudomonadati</taxon>
        <taxon>Pseudomonadota</taxon>
        <taxon>Gammaproteobacteria</taxon>
        <taxon>Thiotrichales</taxon>
        <taxon>Piscirickettsiaceae</taxon>
        <taxon>Methylophaga</taxon>
    </lineage>
</organism>
<dbReference type="SMART" id="SM00388">
    <property type="entry name" value="HisKA"/>
    <property type="match status" value="1"/>
</dbReference>
<dbReference type="InterPro" id="IPR003594">
    <property type="entry name" value="HATPase_dom"/>
</dbReference>
<dbReference type="PANTHER" id="PTHR43304">
    <property type="entry name" value="PHYTOCHROME-LIKE PROTEIN CPH1"/>
    <property type="match status" value="1"/>
</dbReference>
<dbReference type="InterPro" id="IPR036097">
    <property type="entry name" value="HisK_dim/P_sf"/>
</dbReference>
<dbReference type="InterPro" id="IPR013655">
    <property type="entry name" value="PAS_fold_3"/>
</dbReference>
<dbReference type="SUPFAM" id="SSF55785">
    <property type="entry name" value="PYP-like sensor domain (PAS domain)"/>
    <property type="match status" value="5"/>
</dbReference>
<dbReference type="EMBL" id="MCRI01000005">
    <property type="protein sequence ID" value="ODN67462.1"/>
    <property type="molecule type" value="Genomic_DNA"/>
</dbReference>
<dbReference type="InterPro" id="IPR013767">
    <property type="entry name" value="PAS_fold"/>
</dbReference>
<dbReference type="InterPro" id="IPR052162">
    <property type="entry name" value="Sensor_kinase/Photoreceptor"/>
</dbReference>
<dbReference type="CDD" id="cd00130">
    <property type="entry name" value="PAS"/>
    <property type="match status" value="4"/>
</dbReference>
<dbReference type="InterPro" id="IPR035965">
    <property type="entry name" value="PAS-like_dom_sf"/>
</dbReference>
<comment type="catalytic activity">
    <reaction evidence="1">
        <text>ATP + protein L-histidine = ADP + protein N-phospho-L-histidine.</text>
        <dbReference type="EC" id="2.7.13.3"/>
    </reaction>
</comment>
<dbReference type="InterPro" id="IPR003661">
    <property type="entry name" value="HisK_dim/P_dom"/>
</dbReference>
<reference evidence="11 12" key="1">
    <citation type="submission" date="2016-07" db="EMBL/GenBank/DDBJ databases">
        <title>Draft Genome Sequence of Methylophaga muralis Bur 1.</title>
        <authorList>
            <person name="Vasilenko O.V."/>
            <person name="Doronina N.V."/>
            <person name="Shmareva M.N."/>
            <person name="Tarlachkov S.V."/>
            <person name="Mustakhimov I."/>
            <person name="Trotsenko Y.A."/>
        </authorList>
    </citation>
    <scope>NUCLEOTIDE SEQUENCE [LARGE SCALE GENOMIC DNA]</scope>
    <source>
        <strain evidence="11 12">Bur 1</strain>
    </source>
</reference>
<evidence type="ECO:0000259" key="8">
    <source>
        <dbReference type="PROSITE" id="PS50110"/>
    </source>
</evidence>
<dbReference type="Pfam" id="PF00072">
    <property type="entry name" value="Response_reg"/>
    <property type="match status" value="1"/>
</dbReference>
<dbReference type="SMART" id="SM00091">
    <property type="entry name" value="PAS"/>
    <property type="match status" value="6"/>
</dbReference>
<feature type="domain" description="PAS" evidence="9">
    <location>
        <begin position="661"/>
        <end position="736"/>
    </location>
</feature>
<feature type="modified residue" description="4-aspartylphosphate" evidence="6">
    <location>
        <position position="1227"/>
    </location>
</feature>
<dbReference type="PROSITE" id="PS50109">
    <property type="entry name" value="HIS_KIN"/>
    <property type="match status" value="1"/>
</dbReference>
<accession>A0A1E3GTR7</accession>
<dbReference type="PANTHER" id="PTHR43304:SF1">
    <property type="entry name" value="PAC DOMAIN-CONTAINING PROTEIN"/>
    <property type="match status" value="1"/>
</dbReference>
<dbReference type="SUPFAM" id="SSF55781">
    <property type="entry name" value="GAF domain-like"/>
    <property type="match status" value="1"/>
</dbReference>
<dbReference type="Pfam" id="PF00989">
    <property type="entry name" value="PAS"/>
    <property type="match status" value="1"/>
</dbReference>
<name>A0A1E3GTR7_9GAMM</name>
<evidence type="ECO:0000256" key="5">
    <source>
        <dbReference type="ARBA" id="ARBA00022777"/>
    </source>
</evidence>
<keyword evidence="5" id="KW-0418">Kinase</keyword>
<dbReference type="PROSITE" id="PS50112">
    <property type="entry name" value="PAS"/>
    <property type="match status" value="3"/>
</dbReference>
<dbReference type="Gene3D" id="1.10.287.130">
    <property type="match status" value="1"/>
</dbReference>
<feature type="domain" description="PAC" evidence="10">
    <location>
        <begin position="868"/>
        <end position="920"/>
    </location>
</feature>
<dbReference type="InterPro" id="IPR000014">
    <property type="entry name" value="PAS"/>
</dbReference>
<dbReference type="Gene3D" id="3.40.50.2300">
    <property type="match status" value="1"/>
</dbReference>
<dbReference type="Pfam" id="PF00512">
    <property type="entry name" value="HisKA"/>
    <property type="match status" value="1"/>
</dbReference>
<dbReference type="STRING" id="291169.A9E74_00806"/>
<dbReference type="GO" id="GO:0006355">
    <property type="term" value="P:regulation of DNA-templated transcription"/>
    <property type="evidence" value="ECO:0007669"/>
    <property type="project" value="InterPro"/>
</dbReference>
<dbReference type="PATRIC" id="fig|291169.3.peg.808"/>
<dbReference type="InterPro" id="IPR003018">
    <property type="entry name" value="GAF"/>
</dbReference>
<dbReference type="Gene3D" id="2.10.70.100">
    <property type="match status" value="1"/>
</dbReference>
<feature type="domain" description="PAC" evidence="10">
    <location>
        <begin position="739"/>
        <end position="791"/>
    </location>
</feature>
<evidence type="ECO:0000256" key="3">
    <source>
        <dbReference type="ARBA" id="ARBA00022553"/>
    </source>
</evidence>
<feature type="domain" description="PAS" evidence="9">
    <location>
        <begin position="792"/>
        <end position="864"/>
    </location>
</feature>
<proteinExistence type="predicted"/>
<evidence type="ECO:0000256" key="2">
    <source>
        <dbReference type="ARBA" id="ARBA00012438"/>
    </source>
</evidence>
<dbReference type="Pfam" id="PF02518">
    <property type="entry name" value="HATPase_c"/>
    <property type="match status" value="1"/>
</dbReference>
<feature type="domain" description="PAC" evidence="10">
    <location>
        <begin position="314"/>
        <end position="367"/>
    </location>
</feature>
<dbReference type="SMART" id="SM00086">
    <property type="entry name" value="PAC"/>
    <property type="match status" value="5"/>
</dbReference>
<feature type="domain" description="Response regulatory" evidence="8">
    <location>
        <begin position="1177"/>
        <end position="1293"/>
    </location>
</feature>
<keyword evidence="3 6" id="KW-0597">Phosphoprotein</keyword>
<evidence type="ECO:0000313" key="11">
    <source>
        <dbReference type="EMBL" id="ODN67462.1"/>
    </source>
</evidence>
<keyword evidence="4" id="KW-0808">Transferase</keyword>
<dbReference type="InterPro" id="IPR001610">
    <property type="entry name" value="PAC"/>
</dbReference>